<comment type="cofactor">
    <cofactor evidence="2">
        <name>pyrroloquinoline quinone</name>
        <dbReference type="ChEBI" id="CHEBI:58442"/>
    </cofactor>
</comment>
<protein>
    <submittedName>
        <fullName evidence="14">PQQ-dependent dehydrogenase, methanol/ethanol family</fullName>
    </submittedName>
</protein>
<dbReference type="PANTHER" id="PTHR32303">
    <property type="entry name" value="QUINOPROTEIN ALCOHOL DEHYDROGENASE (CYTOCHROME C)"/>
    <property type="match status" value="1"/>
</dbReference>
<evidence type="ECO:0000256" key="4">
    <source>
        <dbReference type="ARBA" id="ARBA00022617"/>
    </source>
</evidence>
<evidence type="ECO:0000256" key="12">
    <source>
        <dbReference type="PROSITE-ProRule" id="PRU00433"/>
    </source>
</evidence>
<keyword evidence="10 12" id="KW-0408">Iron</keyword>
<evidence type="ECO:0000256" key="7">
    <source>
        <dbReference type="ARBA" id="ARBA00022837"/>
    </source>
</evidence>
<dbReference type="Gene3D" id="1.10.760.10">
    <property type="entry name" value="Cytochrome c-like domain"/>
    <property type="match status" value="1"/>
</dbReference>
<evidence type="ECO:0000313" key="15">
    <source>
        <dbReference type="Proteomes" id="UP001220395"/>
    </source>
</evidence>
<dbReference type="Gene3D" id="2.140.10.10">
    <property type="entry name" value="Quinoprotein alcohol dehydrogenase-like superfamily"/>
    <property type="match status" value="1"/>
</dbReference>
<dbReference type="InterPro" id="IPR017512">
    <property type="entry name" value="PQQ_MeOH/EtOH_DH"/>
</dbReference>
<dbReference type="Pfam" id="PF01011">
    <property type="entry name" value="PQQ"/>
    <property type="match status" value="2"/>
</dbReference>
<evidence type="ECO:0000313" key="14">
    <source>
        <dbReference type="EMBL" id="WCT75373.1"/>
    </source>
</evidence>
<comment type="cofactor">
    <cofactor evidence="1">
        <name>Ca(2+)</name>
        <dbReference type="ChEBI" id="CHEBI:29108"/>
    </cofactor>
</comment>
<evidence type="ECO:0000256" key="1">
    <source>
        <dbReference type="ARBA" id="ARBA00001913"/>
    </source>
</evidence>
<proteinExistence type="inferred from homology"/>
<keyword evidence="6" id="KW-0732">Signal</keyword>
<keyword evidence="8" id="KW-0634">PQQ</keyword>
<evidence type="ECO:0000256" key="11">
    <source>
        <dbReference type="ARBA" id="ARBA00023157"/>
    </source>
</evidence>
<evidence type="ECO:0000259" key="13">
    <source>
        <dbReference type="PROSITE" id="PS51007"/>
    </source>
</evidence>
<dbReference type="InterPro" id="IPR018391">
    <property type="entry name" value="PQQ_b-propeller_rpt"/>
</dbReference>
<dbReference type="EMBL" id="CP117411">
    <property type="protein sequence ID" value="WCT75373.1"/>
    <property type="molecule type" value="Genomic_DNA"/>
</dbReference>
<dbReference type="SUPFAM" id="SSF46626">
    <property type="entry name" value="Cytochrome c"/>
    <property type="match status" value="1"/>
</dbReference>
<keyword evidence="7" id="KW-0106">Calcium</keyword>
<evidence type="ECO:0000256" key="8">
    <source>
        <dbReference type="ARBA" id="ARBA00022891"/>
    </source>
</evidence>
<accession>A0ABY7TQG0</accession>
<dbReference type="Pfam" id="PF13442">
    <property type="entry name" value="Cytochrome_CBB3"/>
    <property type="match status" value="1"/>
</dbReference>
<dbReference type="NCBIfam" id="TIGR03075">
    <property type="entry name" value="PQQ_enz_alc_DH"/>
    <property type="match status" value="1"/>
</dbReference>
<dbReference type="InterPro" id="IPR002372">
    <property type="entry name" value="PQQ_rpt_dom"/>
</dbReference>
<name>A0ABY7TQG0_9SPHN</name>
<feature type="domain" description="Cytochrome c" evidence="13">
    <location>
        <begin position="607"/>
        <end position="686"/>
    </location>
</feature>
<dbReference type="SMART" id="SM00564">
    <property type="entry name" value="PQQ"/>
    <property type="match status" value="5"/>
</dbReference>
<sequence length="699" mass="74603">MALAGISAAALGLSACSSSGSGGGGGDAQPSVTLEDWKTIGGSSKEQFYSSLSGINDSNVKSLGLAWYADFDTSRGQEANVVVVDGVLYTSTAWSKVYAYDAKTGKQLWMFDPEVAGRKGYDACCDVVNRGVAVSGGKLYVGALDGRLIALDAKSGAKLWEVQTTDTSKPYTITGAPRVVKGKVLIGNGGAEYGVRGYVTAYDAATGKQVWRFYTVPGDPAKGKDNAASDPQMETAAKSWFGKWYQYGGGGTVWDAIVYDEELNQVLIGVGNGSPWNQRVRSDGKGDNLFLSSVVALDPDTGKYKWHFQETPGETWDFTATQPIILADLKIDGAVRKVMMQAPKNGFFYVIDRQSGKFISAKNFVPVNWATGADPKTGRPIEVPEARWGSKDANFVARPGAYGAHSWQPMAYSPKTGLVYIPAQDVAFGYQNDANFKYAPGMWNLANVSPTNLAQDSSADMDKLRQTTRGEIVAWDPVKQKAAWRVQHNFAGNGGILATGGNLLFQGSPDGSFNAYSAADGKKLWSSDVQTGVVAAPSTFKVGNDQYVAVAAGFGGVFALFSGLAPNPHQRPNGRLLVFKLNGTAKLPAYTPPATPPNPPKDVAPAARVQEGFGLYAGMCTACHGGQAWSNGVIPDLRRSVALTDPNTWQSIVYGGALEPNGMISFKGKLTPEQIESIRLYVGERARKLKIEIEQGGRK</sequence>
<dbReference type="Proteomes" id="UP001220395">
    <property type="component" value="Chromosome"/>
</dbReference>
<evidence type="ECO:0000256" key="6">
    <source>
        <dbReference type="ARBA" id="ARBA00022729"/>
    </source>
</evidence>
<dbReference type="InterPro" id="IPR011047">
    <property type="entry name" value="Quinoprotein_ADH-like_sf"/>
</dbReference>
<keyword evidence="15" id="KW-1185">Reference proteome</keyword>
<organism evidence="14 15">
    <name type="scientific">Sphingomonas naphthae</name>
    <dbReference type="NCBI Taxonomy" id="1813468"/>
    <lineage>
        <taxon>Bacteria</taxon>
        <taxon>Pseudomonadati</taxon>
        <taxon>Pseudomonadota</taxon>
        <taxon>Alphaproteobacteria</taxon>
        <taxon>Sphingomonadales</taxon>
        <taxon>Sphingomonadaceae</taxon>
        <taxon>Sphingomonas</taxon>
    </lineage>
</organism>
<keyword evidence="11" id="KW-1015">Disulfide bond</keyword>
<evidence type="ECO:0000256" key="2">
    <source>
        <dbReference type="ARBA" id="ARBA00001931"/>
    </source>
</evidence>
<dbReference type="PROSITE" id="PS51007">
    <property type="entry name" value="CYTC"/>
    <property type="match status" value="1"/>
</dbReference>
<dbReference type="InterPro" id="IPR009056">
    <property type="entry name" value="Cyt_c-like_dom"/>
</dbReference>
<keyword evidence="5 12" id="KW-0479">Metal-binding</keyword>
<dbReference type="CDD" id="cd10279">
    <property type="entry name" value="PQQ_ADH_II"/>
    <property type="match status" value="1"/>
</dbReference>
<comment type="similarity">
    <text evidence="3">Belongs to the bacterial PQQ dehydrogenase family.</text>
</comment>
<evidence type="ECO:0000256" key="9">
    <source>
        <dbReference type="ARBA" id="ARBA00023002"/>
    </source>
</evidence>
<keyword evidence="4 12" id="KW-0349">Heme</keyword>
<gene>
    <name evidence="14" type="ORF">PQ455_02615</name>
</gene>
<keyword evidence="9" id="KW-0560">Oxidoreductase</keyword>
<evidence type="ECO:0000256" key="5">
    <source>
        <dbReference type="ARBA" id="ARBA00022723"/>
    </source>
</evidence>
<evidence type="ECO:0000256" key="10">
    <source>
        <dbReference type="ARBA" id="ARBA00023004"/>
    </source>
</evidence>
<reference evidence="14 15" key="1">
    <citation type="submission" date="2023-02" db="EMBL/GenBank/DDBJ databases">
        <title>Genome sequence of Sphingomonas naphthae.</title>
        <authorList>
            <person name="Kim S."/>
            <person name="Heo J."/>
            <person name="Kwon S.-W."/>
        </authorList>
    </citation>
    <scope>NUCLEOTIDE SEQUENCE [LARGE SCALE GENOMIC DNA]</scope>
    <source>
        <strain evidence="14 15">KACC 18716</strain>
    </source>
</reference>
<dbReference type="InterPro" id="IPR036909">
    <property type="entry name" value="Cyt_c-like_dom_sf"/>
</dbReference>
<dbReference type="SUPFAM" id="SSF50998">
    <property type="entry name" value="Quinoprotein alcohol dehydrogenase-like"/>
    <property type="match status" value="1"/>
</dbReference>
<evidence type="ECO:0000256" key="3">
    <source>
        <dbReference type="ARBA" id="ARBA00008156"/>
    </source>
</evidence>